<evidence type="ECO:0000313" key="2">
    <source>
        <dbReference type="EMBL" id="KKO10902.1"/>
    </source>
</evidence>
<dbReference type="InterPro" id="IPR024191">
    <property type="entry name" value="Peptidase_M61"/>
</dbReference>
<dbReference type="AlphaFoldDB" id="A0A0F9YFF6"/>
<proteinExistence type="predicted"/>
<evidence type="ECO:0000259" key="1">
    <source>
        <dbReference type="SMART" id="SM00228"/>
    </source>
</evidence>
<name>A0A0F9YFF6_9ZZZZ</name>
<feature type="domain" description="PDZ" evidence="1">
    <location>
        <begin position="508"/>
        <end position="574"/>
    </location>
</feature>
<dbReference type="EMBL" id="LAZR01000004">
    <property type="protein sequence ID" value="KKO10902.1"/>
    <property type="molecule type" value="Genomic_DNA"/>
</dbReference>
<dbReference type="Gene3D" id="1.10.390.10">
    <property type="entry name" value="Neutral Protease Domain 2"/>
    <property type="match status" value="1"/>
</dbReference>
<dbReference type="Gene3D" id="2.60.40.3650">
    <property type="match status" value="1"/>
</dbReference>
<dbReference type="Pfam" id="PF17899">
    <property type="entry name" value="Peptidase_M61_N"/>
    <property type="match status" value="1"/>
</dbReference>
<dbReference type="InterPro" id="IPR001478">
    <property type="entry name" value="PDZ"/>
</dbReference>
<dbReference type="InterPro" id="IPR040756">
    <property type="entry name" value="Peptidase_M61_N"/>
</dbReference>
<dbReference type="InterPro" id="IPR007963">
    <property type="entry name" value="Peptidase_M61_catalytic"/>
</dbReference>
<organism evidence="2">
    <name type="scientific">marine sediment metagenome</name>
    <dbReference type="NCBI Taxonomy" id="412755"/>
    <lineage>
        <taxon>unclassified sequences</taxon>
        <taxon>metagenomes</taxon>
        <taxon>ecological metagenomes</taxon>
    </lineage>
</organism>
<dbReference type="InterPro" id="IPR036034">
    <property type="entry name" value="PDZ_sf"/>
</dbReference>
<dbReference type="Pfam" id="PF13180">
    <property type="entry name" value="PDZ_2"/>
    <property type="match status" value="1"/>
</dbReference>
<dbReference type="SUPFAM" id="SSF50156">
    <property type="entry name" value="PDZ domain-like"/>
    <property type="match status" value="1"/>
</dbReference>
<dbReference type="SMART" id="SM00228">
    <property type="entry name" value="PDZ"/>
    <property type="match status" value="1"/>
</dbReference>
<comment type="caution">
    <text evidence="2">The sequence shown here is derived from an EMBL/GenBank/DDBJ whole genome shotgun (WGS) entry which is preliminary data.</text>
</comment>
<sequence>MRVKQAHVGPGRHTLTAALLSAVLICLSWAANAAETSYRVDLSERAMQQVTIEARFSDATGDTLDFHLPVWRSGLYLVLDFVGTVSGMEVSDENGEALAFEQTAKSSWRVTRPDSGAGDVVVRYRVYANSLTDRTRHVDADHAFLNPAAVFVYADEFRGQPIEVSIALPADWQAASGMEQPDPGRFVAPHYDRLVDSPIEAGTFDLVTFEAAGMTVDFLIHGIWDGDEERLANDMSALVTATAEVFAASNTGLPTDYYLFMLHSGDGLGGGTEYYNSTLVHTDPRAFWDDERWQSFLGLMAHEFFHTWNVKRFRPAAIDRYDYQNINYTELLWVAEGLTSYYDQLLPVRAGLVPVDDYRDQLADAISSVVDAPGYNQDTLARASLEAWTKGFHRGADRAPDKPNRTVSFYSQGGLLGLVLDLEIRRTSDGDRSLDTVMTSLYDDFPLGGGGFTYADFRERLAAAGGDALAEQLDGWVYDTQPLPLTEALQSIGWRLDREDTSEDPVQVSLDVSLRGNPPVVFSPRLNGAAWRAGINAGDELMALDGARIGSNLNALLRRYSPGDEVEFSLFRDGLLKTVPVTLNPVRGDHEIEVDDDVSEQVRGMRVDWLGVAEEQGEE</sequence>
<dbReference type="PIRSF" id="PIRSF016493">
    <property type="entry name" value="Glycyl_aminpptds"/>
    <property type="match status" value="1"/>
</dbReference>
<dbReference type="Pfam" id="PF05299">
    <property type="entry name" value="Peptidase_M61"/>
    <property type="match status" value="1"/>
</dbReference>
<dbReference type="SUPFAM" id="SSF55486">
    <property type="entry name" value="Metalloproteases ('zincins'), catalytic domain"/>
    <property type="match status" value="1"/>
</dbReference>
<accession>A0A0F9YFF6</accession>
<dbReference type="InterPro" id="IPR027268">
    <property type="entry name" value="Peptidase_M4/M1_CTD_sf"/>
</dbReference>
<dbReference type="Gene3D" id="2.30.42.10">
    <property type="match status" value="1"/>
</dbReference>
<gene>
    <name evidence="2" type="ORF">LCGC14_0023850</name>
</gene>
<reference evidence="2" key="1">
    <citation type="journal article" date="2015" name="Nature">
        <title>Complex archaea that bridge the gap between prokaryotes and eukaryotes.</title>
        <authorList>
            <person name="Spang A."/>
            <person name="Saw J.H."/>
            <person name="Jorgensen S.L."/>
            <person name="Zaremba-Niedzwiedzka K."/>
            <person name="Martijn J."/>
            <person name="Lind A.E."/>
            <person name="van Eijk R."/>
            <person name="Schleper C."/>
            <person name="Guy L."/>
            <person name="Ettema T.J."/>
        </authorList>
    </citation>
    <scope>NUCLEOTIDE SEQUENCE</scope>
</reference>
<protein>
    <recommendedName>
        <fullName evidence="1">PDZ domain-containing protein</fullName>
    </recommendedName>
</protein>